<evidence type="ECO:0000256" key="3">
    <source>
        <dbReference type="ARBA" id="ARBA00022481"/>
    </source>
</evidence>
<dbReference type="FunFam" id="3.30.30.30:FF:000001">
    <property type="entry name" value="heat shock 70 kDa protein-like"/>
    <property type="match status" value="1"/>
</dbReference>
<dbReference type="Gene3D" id="1.20.1270.10">
    <property type="match status" value="1"/>
</dbReference>
<evidence type="ECO:0000256" key="5">
    <source>
        <dbReference type="ARBA" id="ARBA00022840"/>
    </source>
</evidence>
<evidence type="ECO:0000313" key="10">
    <source>
        <dbReference type="Proteomes" id="UP000233080"/>
    </source>
</evidence>
<dbReference type="FunFam" id="3.30.420.40:FF:000172">
    <property type="entry name" value="Heat shock 70 kDa protein"/>
    <property type="match status" value="1"/>
</dbReference>
<dbReference type="GO" id="GO:0005814">
    <property type="term" value="C:centriole"/>
    <property type="evidence" value="ECO:0007669"/>
    <property type="project" value="UniProtKB-ARBA"/>
</dbReference>
<dbReference type="Gene3D" id="3.30.30.30">
    <property type="match status" value="1"/>
</dbReference>
<evidence type="ECO:0000256" key="6">
    <source>
        <dbReference type="ARBA" id="ARBA00023186"/>
    </source>
</evidence>
<dbReference type="InterPro" id="IPR043129">
    <property type="entry name" value="ATPase_NBD"/>
</dbReference>
<dbReference type="SUPFAM" id="SSF100920">
    <property type="entry name" value="Heat shock protein 70kD (HSP70), peptide-binding domain"/>
    <property type="match status" value="1"/>
</dbReference>
<keyword evidence="4 7" id="KW-0547">Nucleotide-binding</keyword>
<dbReference type="GO" id="GO:0050821">
    <property type="term" value="P:protein stabilization"/>
    <property type="evidence" value="ECO:0007669"/>
    <property type="project" value="UniProtKB-ARBA"/>
</dbReference>
<dbReference type="GO" id="GO:0030308">
    <property type="term" value="P:negative regulation of cell growth"/>
    <property type="evidence" value="ECO:0007669"/>
    <property type="project" value="UniProtKB-ARBA"/>
</dbReference>
<keyword evidence="6" id="KW-0143">Chaperone</keyword>
<evidence type="ECO:0000313" key="9">
    <source>
        <dbReference type="Ensembl" id="ENSCANP00000015282.1"/>
    </source>
</evidence>
<dbReference type="Proteomes" id="UP000233080">
    <property type="component" value="Unassembled WGS sequence"/>
</dbReference>
<dbReference type="GO" id="GO:0006402">
    <property type="term" value="P:mRNA catabolic process"/>
    <property type="evidence" value="ECO:0007669"/>
    <property type="project" value="UniProtKB-ARBA"/>
</dbReference>
<dbReference type="GO" id="GO:0031397">
    <property type="term" value="P:negative regulation of protein ubiquitination"/>
    <property type="evidence" value="ECO:0007669"/>
    <property type="project" value="UniProtKB-ARBA"/>
</dbReference>
<dbReference type="FunFam" id="2.60.34.10:FF:000002">
    <property type="entry name" value="Heat shock 70 kDa"/>
    <property type="match status" value="1"/>
</dbReference>
<dbReference type="Gene3D" id="2.60.34.10">
    <property type="entry name" value="Substrate Binding Domain Of DNAk, Chain A, domain 1"/>
    <property type="match status" value="1"/>
</dbReference>
<dbReference type="FunFam" id="3.30.420.40:FF:000026">
    <property type="entry name" value="Heat shock protein 70"/>
    <property type="match status" value="1"/>
</dbReference>
<comment type="subcellular location">
    <subcellularLocation>
        <location evidence="1">Cytoplasm</location>
        <location evidence="1">Cytoskeleton</location>
        <location evidence="1">Microtubule organizing center</location>
        <location evidence="1">Centrosome</location>
    </subcellularLocation>
</comment>
<dbReference type="OMA" id="AFTATEW"/>
<evidence type="ECO:0000256" key="1">
    <source>
        <dbReference type="ARBA" id="ARBA00004300"/>
    </source>
</evidence>
<reference evidence="9" key="2">
    <citation type="submission" date="2025-09" db="UniProtKB">
        <authorList>
            <consortium name="Ensembl"/>
        </authorList>
    </citation>
    <scope>IDENTIFICATION</scope>
</reference>
<dbReference type="GO" id="GO:0032757">
    <property type="term" value="P:positive regulation of interleukin-8 production"/>
    <property type="evidence" value="ECO:0007669"/>
    <property type="project" value="UniProtKB-ARBA"/>
</dbReference>
<dbReference type="InterPro" id="IPR029047">
    <property type="entry name" value="HSP70_peptide-bd_sf"/>
</dbReference>
<dbReference type="PROSITE" id="PS00297">
    <property type="entry name" value="HSP70_1"/>
    <property type="match status" value="1"/>
</dbReference>
<dbReference type="InterPro" id="IPR029048">
    <property type="entry name" value="HSP70_C_sf"/>
</dbReference>
<name>A0A2K5IFN9_COLAP</name>
<dbReference type="GO" id="GO:0005813">
    <property type="term" value="C:centrosome"/>
    <property type="evidence" value="ECO:0007669"/>
    <property type="project" value="UniProtKB-SubCell"/>
</dbReference>
<dbReference type="GO" id="GO:0090063">
    <property type="term" value="P:positive regulation of microtubule nucleation"/>
    <property type="evidence" value="ECO:0007669"/>
    <property type="project" value="UniProtKB-ARBA"/>
</dbReference>
<reference evidence="9" key="1">
    <citation type="submission" date="2025-08" db="UniProtKB">
        <authorList>
            <consortium name="Ensembl"/>
        </authorList>
    </citation>
    <scope>IDENTIFICATION</scope>
</reference>
<dbReference type="GO" id="GO:0034599">
    <property type="term" value="P:cellular response to oxidative stress"/>
    <property type="evidence" value="ECO:0007669"/>
    <property type="project" value="UniProtKB-ARBA"/>
</dbReference>
<keyword evidence="3" id="KW-0488">Methylation</keyword>
<evidence type="ECO:0008006" key="11">
    <source>
        <dbReference type="Google" id="ProtNLM"/>
    </source>
</evidence>
<dbReference type="GO" id="GO:0045648">
    <property type="term" value="P:positive regulation of erythrocyte differentiation"/>
    <property type="evidence" value="ECO:0007669"/>
    <property type="project" value="UniProtKB-ARBA"/>
</dbReference>
<dbReference type="GO" id="GO:0005524">
    <property type="term" value="F:ATP binding"/>
    <property type="evidence" value="ECO:0007669"/>
    <property type="project" value="UniProtKB-KW"/>
</dbReference>
<dbReference type="FunFam" id="3.90.640.10:FF:000003">
    <property type="entry name" value="Molecular chaperone DnaK"/>
    <property type="match status" value="1"/>
</dbReference>
<protein>
    <recommendedName>
        <fullName evidence="11">Heat shock protein family A (Hsp70) member 8</fullName>
    </recommendedName>
</protein>
<dbReference type="GO" id="GO:0070434">
    <property type="term" value="P:positive regulation of nucleotide-binding oligomerization domain containing 2 signaling pathway"/>
    <property type="evidence" value="ECO:0007669"/>
    <property type="project" value="UniProtKB-ARBA"/>
</dbReference>
<accession>A0A2K5IFN9</accession>
<feature type="region of interest" description="Disordered" evidence="8">
    <location>
        <begin position="577"/>
        <end position="608"/>
    </location>
</feature>
<dbReference type="GO" id="GO:1903265">
    <property type="term" value="P:positive regulation of tumor necrosis factor-mediated signaling pathway"/>
    <property type="evidence" value="ECO:0007669"/>
    <property type="project" value="UniProtKB-ARBA"/>
</dbReference>
<dbReference type="Gene3D" id="3.30.420.40">
    <property type="match status" value="4"/>
</dbReference>
<dbReference type="GO" id="GO:1901673">
    <property type="term" value="P:regulation of mitotic spindle assembly"/>
    <property type="evidence" value="ECO:0007669"/>
    <property type="project" value="UniProtKB-ARBA"/>
</dbReference>
<dbReference type="GO" id="GO:0042826">
    <property type="term" value="F:histone deacetylase binding"/>
    <property type="evidence" value="ECO:0007669"/>
    <property type="project" value="UniProtKB-ARBA"/>
</dbReference>
<dbReference type="PANTHER" id="PTHR19375">
    <property type="entry name" value="HEAT SHOCK PROTEIN 70KDA"/>
    <property type="match status" value="1"/>
</dbReference>
<dbReference type="AlphaFoldDB" id="A0A2K5IFN9"/>
<organism evidence="9 10">
    <name type="scientific">Colobus angolensis palliatus</name>
    <name type="common">Peters' Angolan colobus</name>
    <dbReference type="NCBI Taxonomy" id="336983"/>
    <lineage>
        <taxon>Eukaryota</taxon>
        <taxon>Metazoa</taxon>
        <taxon>Chordata</taxon>
        <taxon>Craniata</taxon>
        <taxon>Vertebrata</taxon>
        <taxon>Euteleostomi</taxon>
        <taxon>Mammalia</taxon>
        <taxon>Eutheria</taxon>
        <taxon>Euarchontoglires</taxon>
        <taxon>Primates</taxon>
        <taxon>Haplorrhini</taxon>
        <taxon>Catarrhini</taxon>
        <taxon>Cercopithecidae</taxon>
        <taxon>Colobinae</taxon>
        <taxon>Colobus</taxon>
    </lineage>
</organism>
<dbReference type="GO" id="GO:0016887">
    <property type="term" value="F:ATP hydrolysis activity"/>
    <property type="evidence" value="ECO:0007669"/>
    <property type="project" value="UniProtKB-ARBA"/>
</dbReference>
<dbReference type="SUPFAM" id="SSF100934">
    <property type="entry name" value="Heat shock protein 70kD (HSP70), C-terminal subdomain"/>
    <property type="match status" value="1"/>
</dbReference>
<dbReference type="STRING" id="336983.ENSCANP00000015282"/>
<evidence type="ECO:0000256" key="2">
    <source>
        <dbReference type="ARBA" id="ARBA00007381"/>
    </source>
</evidence>
<keyword evidence="10" id="KW-1185">Reference proteome</keyword>
<dbReference type="Ensembl" id="ENSCANT00000038215.1">
    <property type="protein sequence ID" value="ENSCANP00000015282.1"/>
    <property type="gene ID" value="ENSCANG00000030921.1"/>
</dbReference>
<evidence type="ECO:0000256" key="4">
    <source>
        <dbReference type="ARBA" id="ARBA00022741"/>
    </source>
</evidence>
<dbReference type="GO" id="GO:0070370">
    <property type="term" value="P:cellular heat acclimation"/>
    <property type="evidence" value="ECO:0007669"/>
    <property type="project" value="UniProtKB-ARBA"/>
</dbReference>
<proteinExistence type="inferred from homology"/>
<dbReference type="Gene3D" id="3.90.640.10">
    <property type="entry name" value="Actin, Chain A, domain 4"/>
    <property type="match status" value="1"/>
</dbReference>
<dbReference type="InterPro" id="IPR018181">
    <property type="entry name" value="Heat_shock_70_CS"/>
</dbReference>
<keyword evidence="5 7" id="KW-0067">ATP-binding</keyword>
<comment type="similarity">
    <text evidence="2 7">Belongs to the heat shock protein 70 family.</text>
</comment>
<sequence>MSKGPAVGIDLGTTYSCMGVFQHGKVEIIANNQGNQTTPSYVAFTDTERLISDAAKNQVAMNPTNTVFDAKRLIGCRFYDAVVQSDMKHWPFMVVNDAGRPKIQVEYKGETKSFYSEEVSSMVLAKMKEIAEAYLGKTVTNAVVTVPAYFNESQRQTTKHAVFRIINEPTAAAVAYRLNKKVAAERNMLIFALVGVSALTIEDGIFEIKFKARDTHLGGEDFDNRMVNRFIAEFKRKHKKDISENKRAVRRLCTACERAKHTLLQHPGQNRLLYLHYPLEKVLRDAKLDKSQIHDIVLVGGYTLIPKIQKLLQDFFNGKELNKSINPDEAVAYGIAVQAATVSGDKSENVQDLLLFDVTPLSLGIETAGGIMTVLIKRNTTIPTKQTQTFTTYSDNQPGLLIQVYEGECAMTKDNNLLGKFELTGIPPAPRGVPQIEVIFDIDANGILNVSAVDKNTGKENKLTVTNDKGHLSKEDIEHMFQEAEKYKAEDEKQRDKVSSKNSLESYAFNMKATVEDEKLQGKINDEDKQKILDKCNEIINGLDKNQTAEKEAFEHQQKELEKVRNPIITKLYQSAEAMPGGMPGGFPGSGAPPSGGASSGPTIKEVD</sequence>
<dbReference type="GO" id="GO:0048471">
    <property type="term" value="C:perinuclear region of cytoplasm"/>
    <property type="evidence" value="ECO:0007669"/>
    <property type="project" value="UniProtKB-ARBA"/>
</dbReference>
<dbReference type="GO" id="GO:0090084">
    <property type="term" value="P:negative regulation of inclusion body assembly"/>
    <property type="evidence" value="ECO:0007669"/>
    <property type="project" value="UniProtKB-ARBA"/>
</dbReference>
<dbReference type="FunFam" id="1.20.1270.10:FF:000003">
    <property type="entry name" value="heat shock cognate 71 kDa protein-like"/>
    <property type="match status" value="1"/>
</dbReference>
<dbReference type="GO" id="GO:0140662">
    <property type="term" value="F:ATP-dependent protein folding chaperone"/>
    <property type="evidence" value="ECO:0007669"/>
    <property type="project" value="InterPro"/>
</dbReference>
<dbReference type="Pfam" id="PF00012">
    <property type="entry name" value="HSP70"/>
    <property type="match status" value="2"/>
</dbReference>
<evidence type="ECO:0000256" key="7">
    <source>
        <dbReference type="RuleBase" id="RU003322"/>
    </source>
</evidence>
<evidence type="ECO:0000256" key="8">
    <source>
        <dbReference type="SAM" id="MobiDB-lite"/>
    </source>
</evidence>
<dbReference type="GO" id="GO:2001240">
    <property type="term" value="P:negative regulation of extrinsic apoptotic signaling pathway in absence of ligand"/>
    <property type="evidence" value="ECO:0007669"/>
    <property type="project" value="UniProtKB-ARBA"/>
</dbReference>
<dbReference type="PRINTS" id="PR00301">
    <property type="entry name" value="HEATSHOCK70"/>
</dbReference>
<dbReference type="InterPro" id="IPR013126">
    <property type="entry name" value="Hsp_70_fam"/>
</dbReference>
<dbReference type="GO" id="GO:0016235">
    <property type="term" value="C:aggresome"/>
    <property type="evidence" value="ECO:0007669"/>
    <property type="project" value="UniProtKB-ARBA"/>
</dbReference>
<feature type="compositionally biased region" description="Low complexity" evidence="8">
    <location>
        <begin position="590"/>
        <end position="602"/>
    </location>
</feature>
<dbReference type="SUPFAM" id="SSF53067">
    <property type="entry name" value="Actin-like ATPase domain"/>
    <property type="match status" value="2"/>
</dbReference>